<sequence length="420" mass="47708">MLLISVVLAVILGAGWWLRDKGKPHNRYFSQIQQTLQQSAPGRPIMLVDMDRVDANIEKVRQHVSDTSKVRLVAKSLPCPQLLEYLMQQLNTNRLMVFHQPFLNQMFSRFTAVDFLIGKPFPKQSLITFLNQVEPGNQNRIEKIQWLIDSEKRLHQYLQIAQQRKLQLNISIEIDTGLHRGGLKHAKEATPLLEMIKNNPQHLKLAGFMAYEPHLAKAPLSILQASGREKMLKSYAEFVALAKIDYPELVSDVLCCNSAGSMTYQLYPESDRGVINDISIGSAFVKTSDFDLPTLADHQPAMFIATPVLKKHSGLTLPFAEGLSTMVSRLNNNLQQSYFTYGGWWKAEACSPQGLKNNGLYGRSTNQELLVGSPKTALNVDDYVFLRPTQSEFVMLQFGQLHMLRGQKIEQRWATFQQDY</sequence>
<dbReference type="AlphaFoldDB" id="A0A2V1GQ87"/>
<dbReference type="PANTHER" id="PTHR28004">
    <property type="entry name" value="ZGC:162816-RELATED"/>
    <property type="match status" value="1"/>
</dbReference>
<dbReference type="PANTHER" id="PTHR28004:SF2">
    <property type="entry name" value="D-SERINE DEHYDRATASE"/>
    <property type="match status" value="1"/>
</dbReference>
<evidence type="ECO:0000313" key="3">
    <source>
        <dbReference type="Proteomes" id="UP000244906"/>
    </source>
</evidence>
<comment type="caution">
    <text evidence="2">The sequence shown here is derived from an EMBL/GenBank/DDBJ whole genome shotgun (WGS) entry which is preliminary data.</text>
</comment>
<dbReference type="Gene3D" id="3.20.20.10">
    <property type="entry name" value="Alanine racemase"/>
    <property type="match status" value="1"/>
</dbReference>
<dbReference type="GO" id="GO:0036088">
    <property type="term" value="P:D-serine catabolic process"/>
    <property type="evidence" value="ECO:0007669"/>
    <property type="project" value="TreeGrafter"/>
</dbReference>
<keyword evidence="3" id="KW-1185">Reference proteome</keyword>
<feature type="domain" description="Alanine racemase N-terminal" evidence="1">
    <location>
        <begin position="48"/>
        <end position="265"/>
    </location>
</feature>
<evidence type="ECO:0000313" key="2">
    <source>
        <dbReference type="EMBL" id="PVZ65632.1"/>
    </source>
</evidence>
<organism evidence="2 3">
    <name type="scientific">Pelagibaculum spongiae</name>
    <dbReference type="NCBI Taxonomy" id="2080658"/>
    <lineage>
        <taxon>Bacteria</taxon>
        <taxon>Pseudomonadati</taxon>
        <taxon>Pseudomonadota</taxon>
        <taxon>Gammaproteobacteria</taxon>
        <taxon>Oceanospirillales</taxon>
        <taxon>Pelagibaculum</taxon>
    </lineage>
</organism>
<dbReference type="OrthoDB" id="339576at2"/>
<dbReference type="EMBL" id="QDDL01000009">
    <property type="protein sequence ID" value="PVZ65632.1"/>
    <property type="molecule type" value="Genomic_DNA"/>
</dbReference>
<name>A0A2V1GQ87_9GAMM</name>
<accession>A0A2V1GQ87</accession>
<dbReference type="InterPro" id="IPR029066">
    <property type="entry name" value="PLP-binding_barrel"/>
</dbReference>
<dbReference type="Proteomes" id="UP000244906">
    <property type="component" value="Unassembled WGS sequence"/>
</dbReference>
<evidence type="ECO:0000259" key="1">
    <source>
        <dbReference type="Pfam" id="PF01168"/>
    </source>
</evidence>
<protein>
    <submittedName>
        <fullName evidence="2">Alanine racemase</fullName>
    </submittedName>
</protein>
<dbReference type="InterPro" id="IPR051466">
    <property type="entry name" value="D-amino_acid_metab_enzyme"/>
</dbReference>
<gene>
    <name evidence="2" type="ORF">DC094_17245</name>
</gene>
<reference evidence="2 3" key="1">
    <citation type="submission" date="2018-04" db="EMBL/GenBank/DDBJ databases">
        <title>Thalassorhabdus spongiae gen. nov., sp. nov., isolated from a marine sponge in South-West Iceland.</title>
        <authorList>
            <person name="Knobloch S."/>
            <person name="Daussin A."/>
            <person name="Johannsson R."/>
            <person name="Marteinsson V.T."/>
        </authorList>
    </citation>
    <scope>NUCLEOTIDE SEQUENCE [LARGE SCALE GENOMIC DNA]</scope>
    <source>
        <strain evidence="2 3">Hp12</strain>
    </source>
</reference>
<dbReference type="Pfam" id="PF01168">
    <property type="entry name" value="Ala_racemase_N"/>
    <property type="match status" value="1"/>
</dbReference>
<dbReference type="RefSeq" id="WP_116688373.1">
    <property type="nucleotide sequence ID" value="NZ_CAWNYD010000009.1"/>
</dbReference>
<dbReference type="GO" id="GO:0008721">
    <property type="term" value="F:D-serine ammonia-lyase activity"/>
    <property type="evidence" value="ECO:0007669"/>
    <property type="project" value="TreeGrafter"/>
</dbReference>
<dbReference type="InterPro" id="IPR001608">
    <property type="entry name" value="Ala_racemase_N"/>
</dbReference>
<proteinExistence type="predicted"/>
<dbReference type="SUPFAM" id="SSF51419">
    <property type="entry name" value="PLP-binding barrel"/>
    <property type="match status" value="1"/>
</dbReference>